<dbReference type="InterPro" id="IPR011051">
    <property type="entry name" value="RmlC_Cupin_sf"/>
</dbReference>
<proteinExistence type="predicted"/>
<dbReference type="PANTHER" id="PTHR21047">
    <property type="entry name" value="DTDP-6-DEOXY-D-GLUCOSE-3,5 EPIMERASE"/>
    <property type="match status" value="1"/>
</dbReference>
<accession>A0ABW6D350</accession>
<evidence type="ECO:0000256" key="7">
    <source>
        <dbReference type="ARBA" id="ARBA00033311"/>
    </source>
</evidence>
<evidence type="ECO:0000256" key="6">
    <source>
        <dbReference type="ARBA" id="ARBA00031424"/>
    </source>
</evidence>
<evidence type="ECO:0000313" key="9">
    <source>
        <dbReference type="Proteomes" id="UP001598114"/>
    </source>
</evidence>
<protein>
    <recommendedName>
        <fullName evidence="4">dTDP-4-dehydrorhamnose 3,5-epimerase</fullName>
        <ecNumber evidence="3">5.1.3.13</ecNumber>
    </recommendedName>
    <alternativeName>
        <fullName evidence="6">Thymidine diphospho-4-keto-rhamnose 3,5-epimerase</fullName>
    </alternativeName>
    <alternativeName>
        <fullName evidence="5">dTDP-4-keto-6-deoxyglucose 3,5-epimerase</fullName>
    </alternativeName>
    <alternativeName>
        <fullName evidence="7">dTDP-6-deoxy-D-xylo-4-hexulose 3,5-epimerase</fullName>
    </alternativeName>
</protein>
<dbReference type="SUPFAM" id="SSF51182">
    <property type="entry name" value="RmlC-like cupins"/>
    <property type="match status" value="1"/>
</dbReference>
<evidence type="ECO:0000256" key="5">
    <source>
        <dbReference type="ARBA" id="ARBA00029758"/>
    </source>
</evidence>
<evidence type="ECO:0000256" key="1">
    <source>
        <dbReference type="ARBA" id="ARBA00001298"/>
    </source>
</evidence>
<dbReference type="EC" id="5.1.3.13" evidence="3"/>
<dbReference type="Proteomes" id="UP001598114">
    <property type="component" value="Unassembled WGS sequence"/>
</dbReference>
<evidence type="ECO:0000256" key="4">
    <source>
        <dbReference type="ARBA" id="ARBA00019595"/>
    </source>
</evidence>
<evidence type="ECO:0000256" key="2">
    <source>
        <dbReference type="ARBA" id="ARBA00001997"/>
    </source>
</evidence>
<organism evidence="8 9">
    <name type="scientific">Aquirufa echingensis</name>
    <dbReference type="NCBI Taxonomy" id="3096516"/>
    <lineage>
        <taxon>Bacteria</taxon>
        <taxon>Pseudomonadati</taxon>
        <taxon>Bacteroidota</taxon>
        <taxon>Cytophagia</taxon>
        <taxon>Cytophagales</taxon>
        <taxon>Flectobacillaceae</taxon>
        <taxon>Aquirufa</taxon>
    </lineage>
</organism>
<dbReference type="EMBL" id="JBBKYA010000002">
    <property type="protein sequence ID" value="MFD3275463.1"/>
    <property type="molecule type" value="Genomic_DNA"/>
</dbReference>
<dbReference type="RefSeq" id="WP_377975422.1">
    <property type="nucleotide sequence ID" value="NZ_JBBKYA010000002.1"/>
</dbReference>
<comment type="function">
    <text evidence="2">Catalyzes the epimerization of the C3' and C5'positions of dTDP-6-deoxy-D-xylo-4-hexulose, forming dTDP-6-deoxy-L-lyxo-4-hexulose.</text>
</comment>
<dbReference type="Pfam" id="PF00908">
    <property type="entry name" value="dTDP_sugar_isom"/>
    <property type="match status" value="1"/>
</dbReference>
<comment type="catalytic activity">
    <reaction evidence="1">
        <text>dTDP-4-dehydro-6-deoxy-alpha-D-glucose = dTDP-4-dehydro-beta-L-rhamnose</text>
        <dbReference type="Rhea" id="RHEA:16969"/>
        <dbReference type="ChEBI" id="CHEBI:57649"/>
        <dbReference type="ChEBI" id="CHEBI:62830"/>
        <dbReference type="EC" id="5.1.3.13"/>
    </reaction>
</comment>
<keyword evidence="9" id="KW-1185">Reference proteome</keyword>
<sequence length="151" mass="17315">MSKEMMISGLEKFPLKQIVDERGAVFHYLKSSDSTFKGFGEAYYSKVNPGIIKGWKKHNLVHQHFCVPVGAVKIVIFDNRENSPTNGHFNEIILDELDNYVRLSIPPGLWYSFKCISESFALLANIIDTPHDPNESEVLPLETKKINYLWK</sequence>
<comment type="caution">
    <text evidence="8">The sequence shown here is derived from an EMBL/GenBank/DDBJ whole genome shotgun (WGS) entry which is preliminary data.</text>
</comment>
<dbReference type="Gene3D" id="2.60.120.10">
    <property type="entry name" value="Jelly Rolls"/>
    <property type="match status" value="1"/>
</dbReference>
<dbReference type="InterPro" id="IPR000888">
    <property type="entry name" value="RmlC-like"/>
</dbReference>
<reference evidence="8 9" key="1">
    <citation type="submission" date="2024-03" db="EMBL/GenBank/DDBJ databases">
        <title>Aquirufa genome sequencing.</title>
        <authorList>
            <person name="Pitt A."/>
            <person name="Hahn M.W."/>
        </authorList>
    </citation>
    <scope>NUCLEOTIDE SEQUENCE [LARGE SCALE GENOMIC DNA]</scope>
    <source>
        <strain evidence="8 9">PLAD-142S6K</strain>
    </source>
</reference>
<name>A0ABW6D350_9BACT</name>
<dbReference type="InterPro" id="IPR014710">
    <property type="entry name" value="RmlC-like_jellyroll"/>
</dbReference>
<gene>
    <name evidence="8" type="ORF">SKC38_04385</name>
</gene>
<dbReference type="PANTHER" id="PTHR21047:SF2">
    <property type="entry name" value="THYMIDINE DIPHOSPHO-4-KETO-RHAMNOSE 3,5-EPIMERASE"/>
    <property type="match status" value="1"/>
</dbReference>
<evidence type="ECO:0000313" key="8">
    <source>
        <dbReference type="EMBL" id="MFD3275463.1"/>
    </source>
</evidence>
<evidence type="ECO:0000256" key="3">
    <source>
        <dbReference type="ARBA" id="ARBA00012098"/>
    </source>
</evidence>